<organism evidence="1 2">
    <name type="scientific">Bacillus salacetis</name>
    <dbReference type="NCBI Taxonomy" id="2315464"/>
    <lineage>
        <taxon>Bacteria</taxon>
        <taxon>Bacillati</taxon>
        <taxon>Bacillota</taxon>
        <taxon>Bacilli</taxon>
        <taxon>Bacillales</taxon>
        <taxon>Bacillaceae</taxon>
        <taxon>Bacillus</taxon>
    </lineage>
</organism>
<dbReference type="EMBL" id="QXIR01000021">
    <property type="protein sequence ID" value="RIW31608.1"/>
    <property type="molecule type" value="Genomic_DNA"/>
</dbReference>
<sequence>MSNENTKIISYIIKKYGPIKGKKAFQKIFYFLTENGIPTGLTYSLYHYGPYSSKLDTLTEQFELNGAIKLIQKGIGYELIQGDKVDDILSENKDEKTKDIDFILDNLPLDNPLQLELLSTTHYAAKVQKEIYDETDIEEVVKEVKRIKKSKFTEDNIKWSYEYLQNLKWI</sequence>
<reference evidence="1 2" key="1">
    <citation type="submission" date="2018-09" db="EMBL/GenBank/DDBJ databases">
        <title>Bacillus saliacetes sp. nov., isolated from Thai shrimp paste (Ka-pi).</title>
        <authorList>
            <person name="Daroonpunt R."/>
            <person name="Tanasupawat S."/>
            <person name="Yiamsombut S."/>
        </authorList>
    </citation>
    <scope>NUCLEOTIDE SEQUENCE [LARGE SCALE GENOMIC DNA]</scope>
    <source>
        <strain evidence="1 2">SKP7-4</strain>
    </source>
</reference>
<evidence type="ECO:0008006" key="3">
    <source>
        <dbReference type="Google" id="ProtNLM"/>
    </source>
</evidence>
<name>A0A3A1QUT2_9BACI</name>
<evidence type="ECO:0000313" key="2">
    <source>
        <dbReference type="Proteomes" id="UP000265801"/>
    </source>
</evidence>
<gene>
    <name evidence="1" type="ORF">D3H55_15045</name>
</gene>
<dbReference type="Proteomes" id="UP000265801">
    <property type="component" value="Unassembled WGS sequence"/>
</dbReference>
<dbReference type="RefSeq" id="WP_119548105.1">
    <property type="nucleotide sequence ID" value="NZ_QXIR01000021.1"/>
</dbReference>
<dbReference type="AlphaFoldDB" id="A0A3A1QUT2"/>
<comment type="caution">
    <text evidence="1">The sequence shown here is derived from an EMBL/GenBank/DDBJ whole genome shotgun (WGS) entry which is preliminary data.</text>
</comment>
<evidence type="ECO:0000313" key="1">
    <source>
        <dbReference type="EMBL" id="RIW31608.1"/>
    </source>
</evidence>
<keyword evidence="2" id="KW-1185">Reference proteome</keyword>
<dbReference type="OrthoDB" id="5507947at2"/>
<protein>
    <recommendedName>
        <fullName evidence="3">DUF4065 domain-containing protein</fullName>
    </recommendedName>
</protein>
<accession>A0A3A1QUT2</accession>
<proteinExistence type="predicted"/>